<dbReference type="CDD" id="cd01651">
    <property type="entry name" value="RT_G2_intron"/>
    <property type="match status" value="1"/>
</dbReference>
<dbReference type="EC" id="2.7.7.49" evidence="3"/>
<dbReference type="Pfam" id="PF08388">
    <property type="entry name" value="GIIM"/>
    <property type="match status" value="1"/>
</dbReference>
<gene>
    <name evidence="3" type="ORF">J122_3645</name>
</gene>
<dbReference type="InterPro" id="IPR013597">
    <property type="entry name" value="Mat_intron_G2"/>
</dbReference>
<dbReference type="PATRIC" id="fig|1306954.6.peg.2216"/>
<protein>
    <submittedName>
        <fullName evidence="3">Retron-type RNA-directed DNA polymerase</fullName>
        <ecNumber evidence="3">2.7.7.49</ecNumber>
    </submittedName>
</protein>
<name>A0A137S343_9GAMM</name>
<evidence type="ECO:0000313" key="3">
    <source>
        <dbReference type="EMBL" id="KXO06852.1"/>
    </source>
</evidence>
<dbReference type="InterPro" id="IPR030931">
    <property type="entry name" value="Group_II_RT_mat"/>
</dbReference>
<keyword evidence="3" id="KW-0808">Transferase</keyword>
<dbReference type="PANTHER" id="PTHR34047:SF8">
    <property type="entry name" value="PROTEIN YKFC"/>
    <property type="match status" value="1"/>
</dbReference>
<sequence length="419" mass="47973">MYGQLLSKQRLYEAFRHVKRNKGAAGIDGQSLSAFEANLEVELSCLLLELKEKRYRAHPVRRVAIAKDDGGERLLGIPTVRDRVVQQALRRIIEPIFEPDFHPSSYGYRPGRSGHHAIGKAELFVRRYRRTWVVDMDLSKCFDTLNHDLIIRQFRRRITDGSVLSLLRQFLESGVMVGYHLEDTTLGSPQGGVISPLIANVYLDAFDQFMKARGHRIVRYADDILILCASRAGASNALRVAQSYLEGELKLTVNATKTHIANSDEGVKFLGVVIYTNYTRIQDKKVVTLKQKLKALTRRNRGVGLAAIIRELNPVLRGFVNYFRVANCARVLKQVMSWLRRRLRCIQLKQWKRPGRLHRRLKQLGYKPPFRYIKMQSWRNAASPLAHHAIPNAYLHNDLRLVDPTKVRTGITVPEFGVS</sequence>
<dbReference type="AlphaFoldDB" id="A0A137S343"/>
<keyword evidence="4" id="KW-1185">Reference proteome</keyword>
<evidence type="ECO:0000256" key="1">
    <source>
        <dbReference type="ARBA" id="ARBA00034120"/>
    </source>
</evidence>
<reference evidence="4" key="1">
    <citation type="submission" date="2015-12" db="EMBL/GenBank/DDBJ databases">
        <authorList>
            <person name="Lima A."/>
            <person name="Farahani Zayas N."/>
            <person name="Castro Da Silva M.A."/>
            <person name="Cabral A."/>
            <person name="Pessatti M.L."/>
        </authorList>
    </citation>
    <scope>NUCLEOTIDE SEQUENCE [LARGE SCALE GENOMIC DNA]</scope>
    <source>
        <strain evidence="4">LAMA 842</strain>
    </source>
</reference>
<feature type="domain" description="Reverse transcriptase" evidence="2">
    <location>
        <begin position="46"/>
        <end position="274"/>
    </location>
</feature>
<dbReference type="InterPro" id="IPR051083">
    <property type="entry name" value="GrpII_Intron_Splice-Mob/Def"/>
</dbReference>
<evidence type="ECO:0000313" key="4">
    <source>
        <dbReference type="Proteomes" id="UP000070282"/>
    </source>
</evidence>
<comment type="caution">
    <text evidence="3">The sequence shown here is derived from an EMBL/GenBank/DDBJ whole genome shotgun (WGS) entry which is preliminary data.</text>
</comment>
<dbReference type="InterPro" id="IPR000477">
    <property type="entry name" value="RT_dom"/>
</dbReference>
<keyword evidence="3" id="KW-0548">Nucleotidyltransferase</keyword>
<dbReference type="PROSITE" id="PS50878">
    <property type="entry name" value="RT_POL"/>
    <property type="match status" value="1"/>
</dbReference>
<keyword evidence="3" id="KW-0695">RNA-directed DNA polymerase</keyword>
<dbReference type="SUPFAM" id="SSF56672">
    <property type="entry name" value="DNA/RNA polymerases"/>
    <property type="match status" value="1"/>
</dbReference>
<proteinExistence type="inferred from homology"/>
<dbReference type="EMBL" id="LOCO01000028">
    <property type="protein sequence ID" value="KXO06852.1"/>
    <property type="molecule type" value="Genomic_DNA"/>
</dbReference>
<evidence type="ECO:0000259" key="2">
    <source>
        <dbReference type="PROSITE" id="PS50878"/>
    </source>
</evidence>
<comment type="similarity">
    <text evidence="1">Belongs to the bacterial reverse transcriptase family.</text>
</comment>
<dbReference type="Proteomes" id="UP000070282">
    <property type="component" value="Unassembled WGS sequence"/>
</dbReference>
<dbReference type="PANTHER" id="PTHR34047">
    <property type="entry name" value="NUCLEAR INTRON MATURASE 1, MITOCHONDRIAL-RELATED"/>
    <property type="match status" value="1"/>
</dbReference>
<organism evidence="3 4">
    <name type="scientific">Marinobacter excellens LAMA 842</name>
    <dbReference type="NCBI Taxonomy" id="1306954"/>
    <lineage>
        <taxon>Bacteria</taxon>
        <taxon>Pseudomonadati</taxon>
        <taxon>Pseudomonadota</taxon>
        <taxon>Gammaproteobacteria</taxon>
        <taxon>Pseudomonadales</taxon>
        <taxon>Marinobacteraceae</taxon>
        <taxon>Marinobacter</taxon>
    </lineage>
</organism>
<dbReference type="NCBIfam" id="TIGR04416">
    <property type="entry name" value="group_II_RT_mat"/>
    <property type="match status" value="1"/>
</dbReference>
<dbReference type="Pfam" id="PF00078">
    <property type="entry name" value="RVT_1"/>
    <property type="match status" value="1"/>
</dbReference>
<dbReference type="GO" id="GO:0003964">
    <property type="term" value="F:RNA-directed DNA polymerase activity"/>
    <property type="evidence" value="ECO:0007669"/>
    <property type="project" value="UniProtKB-KW"/>
</dbReference>
<accession>A0A137S343</accession>
<dbReference type="InterPro" id="IPR043502">
    <property type="entry name" value="DNA/RNA_pol_sf"/>
</dbReference>